<accession>A0A370IEY8</accession>
<evidence type="ECO:0000313" key="5">
    <source>
        <dbReference type="Proteomes" id="UP000254869"/>
    </source>
</evidence>
<dbReference type="CDD" id="cd00130">
    <property type="entry name" value="PAS"/>
    <property type="match status" value="1"/>
</dbReference>
<dbReference type="Proteomes" id="UP000254869">
    <property type="component" value="Unassembled WGS sequence"/>
</dbReference>
<dbReference type="SMART" id="SM01012">
    <property type="entry name" value="ANTAR"/>
    <property type="match status" value="1"/>
</dbReference>
<feature type="domain" description="PAS" evidence="2">
    <location>
        <begin position="49"/>
        <end position="94"/>
    </location>
</feature>
<comment type="caution">
    <text evidence="4">The sequence shown here is derived from an EMBL/GenBank/DDBJ whole genome shotgun (WGS) entry which is preliminary data.</text>
</comment>
<dbReference type="InterPro" id="IPR005561">
    <property type="entry name" value="ANTAR"/>
</dbReference>
<dbReference type="Pfam" id="PF08447">
    <property type="entry name" value="PAS_3"/>
    <property type="match status" value="1"/>
</dbReference>
<reference evidence="4 5" key="1">
    <citation type="submission" date="2018-07" db="EMBL/GenBank/DDBJ databases">
        <title>Genomic Encyclopedia of Type Strains, Phase IV (KMG-IV): sequencing the most valuable type-strain genomes for metagenomic binning, comparative biology and taxonomic classification.</title>
        <authorList>
            <person name="Goeker M."/>
        </authorList>
    </citation>
    <scope>NUCLEOTIDE SEQUENCE [LARGE SCALE GENOMIC DNA]</scope>
    <source>
        <strain evidence="4 5">DSM 44290</strain>
    </source>
</reference>
<dbReference type="SUPFAM" id="SSF55785">
    <property type="entry name" value="PYP-like sensor domain (PAS domain)"/>
    <property type="match status" value="1"/>
</dbReference>
<dbReference type="InterPro" id="IPR035965">
    <property type="entry name" value="PAS-like_dom_sf"/>
</dbReference>
<dbReference type="AlphaFoldDB" id="A0A370IEY8"/>
<dbReference type="Gene3D" id="1.10.10.10">
    <property type="entry name" value="Winged helix-like DNA-binding domain superfamily/Winged helix DNA-binding domain"/>
    <property type="match status" value="1"/>
</dbReference>
<dbReference type="EMBL" id="QQBC01000001">
    <property type="protein sequence ID" value="RDI69288.1"/>
    <property type="molecule type" value="Genomic_DNA"/>
</dbReference>
<dbReference type="InterPro" id="IPR013655">
    <property type="entry name" value="PAS_fold_3"/>
</dbReference>
<dbReference type="STRING" id="1210086.GCA_001613105_00680"/>
<name>A0A370IEY8_9NOCA</name>
<feature type="region of interest" description="Disordered" evidence="1">
    <location>
        <begin position="1"/>
        <end position="30"/>
    </location>
</feature>
<keyword evidence="5" id="KW-1185">Reference proteome</keyword>
<sequence>MQRRRRASGSAILVTVTPPPPPDSGVTAAPPGPTVGGFQFWFATQRWEWSAEVYRLHGYTPRQIEPTTDLMLAHKHPDDRDSVGDTIARCIEHGEPFSSRHRLIDTTGAEHTVMVLADRIVDDRGRPVGTAGYYIVLDGLLADTEREVLDTALPQLVADRAVIDQAAGVLMRVYRISAEQAWKVLTWRSTETGVPLHAFAAQLLTDIQHEPPLPSTIVTAADHLLLTLHQRLPAEGSS</sequence>
<dbReference type="InterPro" id="IPR036388">
    <property type="entry name" value="WH-like_DNA-bd_sf"/>
</dbReference>
<evidence type="ECO:0000259" key="2">
    <source>
        <dbReference type="PROSITE" id="PS50112"/>
    </source>
</evidence>
<dbReference type="GO" id="GO:0003723">
    <property type="term" value="F:RNA binding"/>
    <property type="evidence" value="ECO:0007669"/>
    <property type="project" value="InterPro"/>
</dbReference>
<dbReference type="PROSITE" id="PS50112">
    <property type="entry name" value="PAS"/>
    <property type="match status" value="1"/>
</dbReference>
<evidence type="ECO:0000256" key="1">
    <source>
        <dbReference type="SAM" id="MobiDB-lite"/>
    </source>
</evidence>
<dbReference type="Pfam" id="PF03861">
    <property type="entry name" value="ANTAR"/>
    <property type="match status" value="1"/>
</dbReference>
<dbReference type="PROSITE" id="PS50921">
    <property type="entry name" value="ANTAR"/>
    <property type="match status" value="1"/>
</dbReference>
<proteinExistence type="predicted"/>
<evidence type="ECO:0000313" key="4">
    <source>
        <dbReference type="EMBL" id="RDI69288.1"/>
    </source>
</evidence>
<gene>
    <name evidence="4" type="ORF">DFR76_101826</name>
</gene>
<evidence type="ECO:0000259" key="3">
    <source>
        <dbReference type="PROSITE" id="PS50921"/>
    </source>
</evidence>
<organism evidence="4 5">
    <name type="scientific">Nocardia pseudobrasiliensis</name>
    <dbReference type="NCBI Taxonomy" id="45979"/>
    <lineage>
        <taxon>Bacteria</taxon>
        <taxon>Bacillati</taxon>
        <taxon>Actinomycetota</taxon>
        <taxon>Actinomycetes</taxon>
        <taxon>Mycobacteriales</taxon>
        <taxon>Nocardiaceae</taxon>
        <taxon>Nocardia</taxon>
    </lineage>
</organism>
<dbReference type="InterPro" id="IPR000014">
    <property type="entry name" value="PAS"/>
</dbReference>
<dbReference type="Gene3D" id="3.30.450.20">
    <property type="entry name" value="PAS domain"/>
    <property type="match status" value="1"/>
</dbReference>
<feature type="domain" description="ANTAR" evidence="3">
    <location>
        <begin position="143"/>
        <end position="204"/>
    </location>
</feature>
<protein>
    <submittedName>
        <fullName evidence="4">PAS domain-containing protein</fullName>
    </submittedName>
</protein>